<reference evidence="1 2" key="1">
    <citation type="journal article" date="2017" name="Biotechnol. Biofuels">
        <title>Differential beta-glucosidase expression as a function of carbon source availability in Talaromyces amestolkiae: a genomic and proteomic approach.</title>
        <authorList>
            <person name="de Eugenio L.I."/>
            <person name="Mendez-Liter J.A."/>
            <person name="Nieto-Dominguez M."/>
            <person name="Alonso L."/>
            <person name="Gil-Munoz J."/>
            <person name="Barriuso J."/>
            <person name="Prieto A."/>
            <person name="Martinez M.J."/>
        </authorList>
    </citation>
    <scope>NUCLEOTIDE SEQUENCE [LARGE SCALE GENOMIC DNA]</scope>
    <source>
        <strain evidence="1 2">CIB</strain>
    </source>
</reference>
<name>A0A364LF20_TALAM</name>
<evidence type="ECO:0000313" key="2">
    <source>
        <dbReference type="Proteomes" id="UP000249363"/>
    </source>
</evidence>
<dbReference type="AlphaFoldDB" id="A0A364LF20"/>
<dbReference type="Proteomes" id="UP000249363">
    <property type="component" value="Unassembled WGS sequence"/>
</dbReference>
<comment type="caution">
    <text evidence="1">The sequence shown here is derived from an EMBL/GenBank/DDBJ whole genome shotgun (WGS) entry which is preliminary data.</text>
</comment>
<dbReference type="EMBL" id="MIKG01000076">
    <property type="protein sequence ID" value="RAO74387.1"/>
    <property type="molecule type" value="Genomic_DNA"/>
</dbReference>
<organism evidence="1 2">
    <name type="scientific">Talaromyces amestolkiae</name>
    <dbReference type="NCBI Taxonomy" id="1196081"/>
    <lineage>
        <taxon>Eukaryota</taxon>
        <taxon>Fungi</taxon>
        <taxon>Dikarya</taxon>
        <taxon>Ascomycota</taxon>
        <taxon>Pezizomycotina</taxon>
        <taxon>Eurotiomycetes</taxon>
        <taxon>Eurotiomycetidae</taxon>
        <taxon>Eurotiales</taxon>
        <taxon>Trichocomaceae</taxon>
        <taxon>Talaromyces</taxon>
        <taxon>Talaromyces sect. Talaromyces</taxon>
    </lineage>
</organism>
<proteinExistence type="predicted"/>
<sequence length="66" mass="7237">MGVPIPERNWEQLRCWSLGLYGGSLESSDELWGKAIGPTERTESCFGAYSLLEACHVVAPEGELPI</sequence>
<gene>
    <name evidence="1" type="ORF">BHQ10_010400</name>
</gene>
<dbReference type="RefSeq" id="XP_040738900.1">
    <property type="nucleotide sequence ID" value="XM_040873025.1"/>
</dbReference>
<evidence type="ECO:0000313" key="1">
    <source>
        <dbReference type="EMBL" id="RAO74387.1"/>
    </source>
</evidence>
<keyword evidence="2" id="KW-1185">Reference proteome</keyword>
<accession>A0A364LF20</accession>
<dbReference type="GeneID" id="63799613"/>
<protein>
    <submittedName>
        <fullName evidence="1">Uncharacterized protein</fullName>
    </submittedName>
</protein>